<evidence type="ECO:0000256" key="4">
    <source>
        <dbReference type="ARBA" id="ARBA00022692"/>
    </source>
</evidence>
<evidence type="ECO:0000256" key="6">
    <source>
        <dbReference type="ARBA" id="ARBA00023136"/>
    </source>
</evidence>
<evidence type="ECO:0000313" key="7">
    <source>
        <dbReference type="EMBL" id="GJE26797.1"/>
    </source>
</evidence>
<evidence type="ECO:0000256" key="2">
    <source>
        <dbReference type="ARBA" id="ARBA00005262"/>
    </source>
</evidence>
<proteinExistence type="inferred from homology"/>
<keyword evidence="6" id="KW-0472">Membrane</keyword>
<evidence type="ECO:0000313" key="8">
    <source>
        <dbReference type="Proteomes" id="UP001055156"/>
    </source>
</evidence>
<evidence type="ECO:0000256" key="5">
    <source>
        <dbReference type="ARBA" id="ARBA00022989"/>
    </source>
</evidence>
<reference evidence="7" key="2">
    <citation type="submission" date="2021-08" db="EMBL/GenBank/DDBJ databases">
        <authorList>
            <person name="Tani A."/>
            <person name="Ola A."/>
            <person name="Ogura Y."/>
            <person name="Katsura K."/>
            <person name="Hayashi T."/>
        </authorList>
    </citation>
    <scope>NUCLEOTIDE SEQUENCE</scope>
    <source>
        <strain evidence="7">NBRC 15689</strain>
    </source>
</reference>
<evidence type="ECO:0000256" key="1">
    <source>
        <dbReference type="ARBA" id="ARBA00004651"/>
    </source>
</evidence>
<dbReference type="Pfam" id="PF02417">
    <property type="entry name" value="Chromate_transp"/>
    <property type="match status" value="1"/>
</dbReference>
<comment type="caution">
    <text evidence="7">The sequence shown here is derived from an EMBL/GenBank/DDBJ whole genome shotgun (WGS) entry which is preliminary data.</text>
</comment>
<dbReference type="EMBL" id="BPQV01000004">
    <property type="protein sequence ID" value="GJE26797.1"/>
    <property type="molecule type" value="Genomic_DNA"/>
</dbReference>
<dbReference type="Proteomes" id="UP001055156">
    <property type="component" value="Unassembled WGS sequence"/>
</dbReference>
<reference evidence="7" key="1">
    <citation type="journal article" date="2021" name="Front. Microbiol.">
        <title>Comprehensive Comparative Genomics and Phenotyping of Methylobacterium Species.</title>
        <authorList>
            <person name="Alessa O."/>
            <person name="Ogura Y."/>
            <person name="Fujitani Y."/>
            <person name="Takami H."/>
            <person name="Hayashi T."/>
            <person name="Sahin N."/>
            <person name="Tani A."/>
        </authorList>
    </citation>
    <scope>NUCLEOTIDE SEQUENCE</scope>
    <source>
        <strain evidence="7">NBRC 15689</strain>
    </source>
</reference>
<keyword evidence="5" id="KW-1133">Transmembrane helix</keyword>
<evidence type="ECO:0008006" key="9">
    <source>
        <dbReference type="Google" id="ProtNLM"/>
    </source>
</evidence>
<gene>
    <name evidence="7" type="ORF">LKMONMHP_1648</name>
</gene>
<comment type="similarity">
    <text evidence="2">Belongs to the chromate ion transporter (CHR) (TC 2.A.51) family.</text>
</comment>
<sequence length="79" mass="8399">MSGPSLPCRPCTHPFPSGPEHGVGFAEAARVWARIALLSFGGPAGQIAVMHRILVEERRWIGEPCHPETTTPDGSPGRG</sequence>
<organism evidence="7 8">
    <name type="scientific">Methylobacterium organophilum</name>
    <dbReference type="NCBI Taxonomy" id="410"/>
    <lineage>
        <taxon>Bacteria</taxon>
        <taxon>Pseudomonadati</taxon>
        <taxon>Pseudomonadota</taxon>
        <taxon>Alphaproteobacteria</taxon>
        <taxon>Hyphomicrobiales</taxon>
        <taxon>Methylobacteriaceae</taxon>
        <taxon>Methylobacterium</taxon>
    </lineage>
</organism>
<keyword evidence="8" id="KW-1185">Reference proteome</keyword>
<keyword evidence="3" id="KW-1003">Cell membrane</keyword>
<accession>A0ABQ4T9R8</accession>
<evidence type="ECO:0000256" key="3">
    <source>
        <dbReference type="ARBA" id="ARBA00022475"/>
    </source>
</evidence>
<name>A0ABQ4T9R8_METOR</name>
<keyword evidence="4" id="KW-0812">Transmembrane</keyword>
<comment type="subcellular location">
    <subcellularLocation>
        <location evidence="1">Cell membrane</location>
        <topology evidence="1">Multi-pass membrane protein</topology>
    </subcellularLocation>
</comment>
<protein>
    <recommendedName>
        <fullName evidence="9">Chromate transporter</fullName>
    </recommendedName>
</protein>
<dbReference type="InterPro" id="IPR003370">
    <property type="entry name" value="Chromate_transpt"/>
</dbReference>